<dbReference type="InterPro" id="IPR023635">
    <property type="entry name" value="Peptide_deformylase"/>
</dbReference>
<reference evidence="2" key="1">
    <citation type="submission" date="2021-01" db="EMBL/GenBank/DDBJ databases">
        <authorList>
            <consortium name="Genoscope - CEA"/>
            <person name="William W."/>
        </authorList>
    </citation>
    <scope>NUCLEOTIDE SEQUENCE</scope>
</reference>
<dbReference type="EMBL" id="CAJJDN010000029">
    <property type="protein sequence ID" value="CAD8072729.1"/>
    <property type="molecule type" value="Genomic_DNA"/>
</dbReference>
<dbReference type="CDD" id="cd00487">
    <property type="entry name" value="Pep_deformylase"/>
    <property type="match status" value="1"/>
</dbReference>
<dbReference type="Pfam" id="PF01327">
    <property type="entry name" value="Pep_deformylase"/>
    <property type="match status" value="1"/>
</dbReference>
<dbReference type="Proteomes" id="UP000692954">
    <property type="component" value="Unassembled WGS sequence"/>
</dbReference>
<dbReference type="GO" id="GO:0042586">
    <property type="term" value="F:peptide deformylase activity"/>
    <property type="evidence" value="ECO:0007669"/>
    <property type="project" value="UniProtKB-EC"/>
</dbReference>
<evidence type="ECO:0000313" key="2">
    <source>
        <dbReference type="EMBL" id="CAD8072729.1"/>
    </source>
</evidence>
<keyword evidence="3" id="KW-1185">Reference proteome</keyword>
<dbReference type="GO" id="GO:0006412">
    <property type="term" value="P:translation"/>
    <property type="evidence" value="ECO:0007669"/>
    <property type="project" value="UniProtKB-KW"/>
</dbReference>
<keyword evidence="1" id="KW-0648">Protein biosynthesis</keyword>
<gene>
    <name evidence="2" type="ORF">PSON_ATCC_30995.1.T0290330</name>
</gene>
<dbReference type="PIRSF" id="PIRSF004749">
    <property type="entry name" value="Pep_def"/>
    <property type="match status" value="1"/>
</dbReference>
<dbReference type="PANTHER" id="PTHR10458">
    <property type="entry name" value="PEPTIDE DEFORMYLASE"/>
    <property type="match status" value="1"/>
</dbReference>
<keyword evidence="1" id="KW-0378">Hydrolase</keyword>
<dbReference type="HAMAP" id="MF_00163">
    <property type="entry name" value="Pep_deformylase"/>
    <property type="match status" value="1"/>
</dbReference>
<sequence length="181" mass="20948">MQKYLLNGFEVFKILPITHDILKKKIHEYYNFTDKEEENLSIMIDTLRLYEKASKIQALALAAPQIGWEKRLFICADLNLKQRKKSKHITKVDVFLNPEIIQKSNDLIQSEENCLSLPSNKTAFVMRSSKIVMKFYNLLGSEQFVEAEGLQAIIYQHEVDHLDGITVLQKASSIIENDQEC</sequence>
<dbReference type="PANTHER" id="PTHR10458:SF22">
    <property type="entry name" value="PEPTIDE DEFORMYLASE"/>
    <property type="match status" value="1"/>
</dbReference>
<comment type="caution">
    <text evidence="2">The sequence shown here is derived from an EMBL/GenBank/DDBJ whole genome shotgun (WGS) entry which is preliminary data.</text>
</comment>
<name>A0A8S1LZP4_9CILI</name>
<dbReference type="EC" id="3.5.1.88" evidence="1"/>
<comment type="function">
    <text evidence="1">Removes the formyl group from the N-terminal Met of newly synthesized proteins.</text>
</comment>
<accession>A0A8S1LZP4</accession>
<keyword evidence="1" id="KW-0479">Metal-binding</keyword>
<comment type="catalytic activity">
    <reaction evidence="1">
        <text>N-terminal N-formyl-L-methionyl-[peptide] + H2O = N-terminal L-methionyl-[peptide] + formate</text>
        <dbReference type="Rhea" id="RHEA:24420"/>
        <dbReference type="Rhea" id="RHEA-COMP:10639"/>
        <dbReference type="Rhea" id="RHEA-COMP:10640"/>
        <dbReference type="ChEBI" id="CHEBI:15377"/>
        <dbReference type="ChEBI" id="CHEBI:15740"/>
        <dbReference type="ChEBI" id="CHEBI:49298"/>
        <dbReference type="ChEBI" id="CHEBI:64731"/>
        <dbReference type="EC" id="3.5.1.88"/>
    </reaction>
</comment>
<evidence type="ECO:0000313" key="3">
    <source>
        <dbReference type="Proteomes" id="UP000692954"/>
    </source>
</evidence>
<organism evidence="2 3">
    <name type="scientific">Paramecium sonneborni</name>
    <dbReference type="NCBI Taxonomy" id="65129"/>
    <lineage>
        <taxon>Eukaryota</taxon>
        <taxon>Sar</taxon>
        <taxon>Alveolata</taxon>
        <taxon>Ciliophora</taxon>
        <taxon>Intramacronucleata</taxon>
        <taxon>Oligohymenophorea</taxon>
        <taxon>Peniculida</taxon>
        <taxon>Parameciidae</taxon>
        <taxon>Paramecium</taxon>
    </lineage>
</organism>
<protein>
    <recommendedName>
        <fullName evidence="1">Peptide deformylase</fullName>
        <ecNumber evidence="1">3.5.1.88</ecNumber>
    </recommendedName>
</protein>
<dbReference type="GO" id="GO:0046872">
    <property type="term" value="F:metal ion binding"/>
    <property type="evidence" value="ECO:0007669"/>
    <property type="project" value="UniProtKB-KW"/>
</dbReference>
<proteinExistence type="inferred from homology"/>
<dbReference type="AlphaFoldDB" id="A0A8S1LZP4"/>
<comment type="similarity">
    <text evidence="1">Belongs to the polypeptide deformylase family.</text>
</comment>
<evidence type="ECO:0000256" key="1">
    <source>
        <dbReference type="RuleBase" id="RU362111"/>
    </source>
</evidence>
<dbReference type="OrthoDB" id="276063at2759"/>